<keyword evidence="2" id="KW-0732">Signal</keyword>
<dbReference type="Gene3D" id="1.10.287.470">
    <property type="entry name" value="Helix hairpin bin"/>
    <property type="match status" value="1"/>
</dbReference>
<evidence type="ECO:0000256" key="2">
    <source>
        <dbReference type="SAM" id="SignalP"/>
    </source>
</evidence>
<feature type="signal peptide" evidence="2">
    <location>
        <begin position="1"/>
        <end position="28"/>
    </location>
</feature>
<dbReference type="SUPFAM" id="SSF111369">
    <property type="entry name" value="HlyD-like secretion proteins"/>
    <property type="match status" value="1"/>
</dbReference>
<name>A0A437LXM1_9SPHN</name>
<dbReference type="AlphaFoldDB" id="A0A437LXM1"/>
<dbReference type="OrthoDB" id="9813967at2"/>
<sequence length="365" mass="38361">MLRDAPDVKHLLSSVFCALLLSACSDNADVLAPKAVMAITVGRGGEAETRSYPAQVAPRYSAAASFDVPGKITATYVETGSLVRAGQPLARIDPGASMYDADSAASAERVAAGAQQQQATDMERARKLLAEGFISQAEFDRQELSFAQAQAQLRTARNTRSAASRQAAHHILRASRDGIVTSLTAQIGQVVQPGQSVAVIADPATKEAVFAVPEIDVARLRSADISVGLASRLDRIIPGRLRAIDPAADPRTRLFVAHVTFDAGPNEAPIGGSLRIITRMSGGAQATSVPATAITQFRGKTIVWLLAGSPARVQPKTVRLAGLRGEQAIIASGLKAGDNIVVAGAHLLRPGQIVRPIMQETSDRL</sequence>
<evidence type="ECO:0000313" key="4">
    <source>
        <dbReference type="Proteomes" id="UP000282971"/>
    </source>
</evidence>
<dbReference type="Gene3D" id="2.40.50.100">
    <property type="match status" value="1"/>
</dbReference>
<dbReference type="Proteomes" id="UP000282971">
    <property type="component" value="Unassembled WGS sequence"/>
</dbReference>
<dbReference type="InterPro" id="IPR006143">
    <property type="entry name" value="RND_pump_MFP"/>
</dbReference>
<organism evidence="3 4">
    <name type="scientific">Sphingomonas crocodyli</name>
    <dbReference type="NCBI Taxonomy" id="1979270"/>
    <lineage>
        <taxon>Bacteria</taxon>
        <taxon>Pseudomonadati</taxon>
        <taxon>Pseudomonadota</taxon>
        <taxon>Alphaproteobacteria</taxon>
        <taxon>Sphingomonadales</taxon>
        <taxon>Sphingomonadaceae</taxon>
        <taxon>Sphingomonas</taxon>
    </lineage>
</organism>
<dbReference type="PANTHER" id="PTHR30469:SF15">
    <property type="entry name" value="HLYD FAMILY OF SECRETION PROTEINS"/>
    <property type="match status" value="1"/>
</dbReference>
<dbReference type="GO" id="GO:0015562">
    <property type="term" value="F:efflux transmembrane transporter activity"/>
    <property type="evidence" value="ECO:0007669"/>
    <property type="project" value="TreeGrafter"/>
</dbReference>
<dbReference type="Gene3D" id="2.40.420.20">
    <property type="match status" value="1"/>
</dbReference>
<protein>
    <submittedName>
        <fullName evidence="3">Efflux RND transporter periplasmic adaptor subunit</fullName>
    </submittedName>
</protein>
<dbReference type="NCBIfam" id="TIGR01730">
    <property type="entry name" value="RND_mfp"/>
    <property type="match status" value="1"/>
</dbReference>
<gene>
    <name evidence="3" type="ORF">EOD43_17735</name>
</gene>
<proteinExistence type="inferred from homology"/>
<dbReference type="EMBL" id="SACN01000003">
    <property type="protein sequence ID" value="RVT90149.1"/>
    <property type="molecule type" value="Genomic_DNA"/>
</dbReference>
<dbReference type="GO" id="GO:1990281">
    <property type="term" value="C:efflux pump complex"/>
    <property type="evidence" value="ECO:0007669"/>
    <property type="project" value="TreeGrafter"/>
</dbReference>
<dbReference type="PROSITE" id="PS51257">
    <property type="entry name" value="PROKAR_LIPOPROTEIN"/>
    <property type="match status" value="1"/>
</dbReference>
<comment type="caution">
    <text evidence="3">The sequence shown here is derived from an EMBL/GenBank/DDBJ whole genome shotgun (WGS) entry which is preliminary data.</text>
</comment>
<evidence type="ECO:0000256" key="1">
    <source>
        <dbReference type="ARBA" id="ARBA00009477"/>
    </source>
</evidence>
<keyword evidence="4" id="KW-1185">Reference proteome</keyword>
<dbReference type="PANTHER" id="PTHR30469">
    <property type="entry name" value="MULTIDRUG RESISTANCE PROTEIN MDTA"/>
    <property type="match status" value="1"/>
</dbReference>
<evidence type="ECO:0000313" key="3">
    <source>
        <dbReference type="EMBL" id="RVT90149.1"/>
    </source>
</evidence>
<dbReference type="Gene3D" id="2.40.30.170">
    <property type="match status" value="1"/>
</dbReference>
<accession>A0A437LXM1</accession>
<dbReference type="RefSeq" id="WP_127745400.1">
    <property type="nucleotide sequence ID" value="NZ_SACN01000003.1"/>
</dbReference>
<feature type="chain" id="PRO_5019008317" evidence="2">
    <location>
        <begin position="29"/>
        <end position="365"/>
    </location>
</feature>
<reference evidence="3 4" key="1">
    <citation type="submission" date="2019-01" db="EMBL/GenBank/DDBJ databases">
        <authorList>
            <person name="Chen W.-M."/>
        </authorList>
    </citation>
    <scope>NUCLEOTIDE SEQUENCE [LARGE SCALE GENOMIC DNA]</scope>
    <source>
        <strain evidence="3 4">CCP-7</strain>
    </source>
</reference>
<comment type="similarity">
    <text evidence="1">Belongs to the membrane fusion protein (MFP) (TC 8.A.1) family.</text>
</comment>